<keyword evidence="8" id="KW-0472">Membrane</keyword>
<evidence type="ECO:0000256" key="12">
    <source>
        <dbReference type="ARBA" id="ARBA00023288"/>
    </source>
</evidence>
<evidence type="ECO:0000313" key="15">
    <source>
        <dbReference type="Proteomes" id="UP001549691"/>
    </source>
</evidence>
<keyword evidence="12 14" id="KW-0449">Lipoprotein</keyword>
<organism evidence="14 15">
    <name type="scientific">Uliginosibacterium flavum</name>
    <dbReference type="NCBI Taxonomy" id="1396831"/>
    <lineage>
        <taxon>Bacteria</taxon>
        <taxon>Pseudomonadati</taxon>
        <taxon>Pseudomonadota</taxon>
        <taxon>Betaproteobacteria</taxon>
        <taxon>Rhodocyclales</taxon>
        <taxon>Zoogloeaceae</taxon>
        <taxon>Uliginosibacterium</taxon>
    </lineage>
</organism>
<dbReference type="PROSITE" id="PS51257">
    <property type="entry name" value="PROKAR_LIPOPROTEIN"/>
    <property type="match status" value="1"/>
</dbReference>
<evidence type="ECO:0000256" key="7">
    <source>
        <dbReference type="ARBA" id="ARBA00022927"/>
    </source>
</evidence>
<accession>A0ABV2TK18</accession>
<reference evidence="14 15" key="1">
    <citation type="submission" date="2024-07" db="EMBL/GenBank/DDBJ databases">
        <title>Uliginosibacterium flavum JJ3220;KACC:17644.</title>
        <authorList>
            <person name="Kim M.K."/>
        </authorList>
    </citation>
    <scope>NUCLEOTIDE SEQUENCE [LARGE SCALE GENOMIC DNA]</scope>
    <source>
        <strain evidence="14 15">KACC:17644</strain>
    </source>
</reference>
<evidence type="ECO:0000256" key="6">
    <source>
        <dbReference type="ARBA" id="ARBA00022729"/>
    </source>
</evidence>
<dbReference type="InterPro" id="IPR004565">
    <property type="entry name" value="OM_lipoprot_LolB"/>
</dbReference>
<dbReference type="Pfam" id="PF03550">
    <property type="entry name" value="LolB"/>
    <property type="match status" value="1"/>
</dbReference>
<dbReference type="CDD" id="cd16326">
    <property type="entry name" value="LolB"/>
    <property type="match status" value="1"/>
</dbReference>
<gene>
    <name evidence="14" type="primary">lolB</name>
    <name evidence="14" type="ORF">ABXR19_08650</name>
</gene>
<evidence type="ECO:0000313" key="14">
    <source>
        <dbReference type="EMBL" id="MET7014259.1"/>
    </source>
</evidence>
<keyword evidence="9" id="KW-0564">Palmitate</keyword>
<comment type="caution">
    <text evidence="14">The sequence shown here is derived from an EMBL/GenBank/DDBJ whole genome shotgun (WGS) entry which is preliminary data.</text>
</comment>
<evidence type="ECO:0000256" key="11">
    <source>
        <dbReference type="ARBA" id="ARBA00023237"/>
    </source>
</evidence>
<feature type="signal peptide" evidence="13">
    <location>
        <begin position="1"/>
        <end position="24"/>
    </location>
</feature>
<sequence length="191" mass="21539">MKSFYRIFSTALLCVLLAACSPQAAKQDLPARPQRESIQRFSLEARIAIRQPGSSNTIRMNWEHAHNTDLIGFAGPLGNQLAELQRDSLGARWISADGERQEARDADQLLARLTDTPLPLDSLALWALGRVSDRAENVQRDPDNRLLLATDMGWTLRISRYENDTPNALPAMLEIEHDTLRIRLAIEAWQL</sequence>
<dbReference type="NCBIfam" id="TIGR00548">
    <property type="entry name" value="lolB"/>
    <property type="match status" value="1"/>
</dbReference>
<keyword evidence="6 13" id="KW-0732">Signal</keyword>
<proteinExistence type="inferred from homology"/>
<dbReference type="RefSeq" id="WP_354600718.1">
    <property type="nucleotide sequence ID" value="NZ_JBEWZI010000007.1"/>
</dbReference>
<evidence type="ECO:0000256" key="2">
    <source>
        <dbReference type="ARBA" id="ARBA00009696"/>
    </source>
</evidence>
<keyword evidence="15" id="KW-1185">Reference proteome</keyword>
<dbReference type="EMBL" id="JBEWZI010000007">
    <property type="protein sequence ID" value="MET7014259.1"/>
    <property type="molecule type" value="Genomic_DNA"/>
</dbReference>
<comment type="subcellular location">
    <subcellularLocation>
        <location evidence="1">Cell outer membrane</location>
        <topology evidence="1">Lipid-anchor</topology>
    </subcellularLocation>
</comment>
<feature type="chain" id="PRO_5046514582" description="Outer-membrane lipoprotein LolB" evidence="13">
    <location>
        <begin position="25"/>
        <end position="191"/>
    </location>
</feature>
<evidence type="ECO:0000256" key="9">
    <source>
        <dbReference type="ARBA" id="ARBA00023139"/>
    </source>
</evidence>
<keyword evidence="5" id="KW-0813">Transport</keyword>
<dbReference type="InterPro" id="IPR029046">
    <property type="entry name" value="LolA/LolB/LppX"/>
</dbReference>
<evidence type="ECO:0000256" key="10">
    <source>
        <dbReference type="ARBA" id="ARBA00023186"/>
    </source>
</evidence>
<evidence type="ECO:0000256" key="3">
    <source>
        <dbReference type="ARBA" id="ARBA00011245"/>
    </source>
</evidence>
<name>A0ABV2TK18_9RHOO</name>
<evidence type="ECO:0000256" key="1">
    <source>
        <dbReference type="ARBA" id="ARBA00004459"/>
    </source>
</evidence>
<dbReference type="Gene3D" id="2.50.20.10">
    <property type="entry name" value="Lipoprotein localisation LolA/LolB/LppX"/>
    <property type="match status" value="1"/>
</dbReference>
<dbReference type="Proteomes" id="UP001549691">
    <property type="component" value="Unassembled WGS sequence"/>
</dbReference>
<evidence type="ECO:0000256" key="13">
    <source>
        <dbReference type="SAM" id="SignalP"/>
    </source>
</evidence>
<protein>
    <recommendedName>
        <fullName evidence="4">Outer-membrane lipoprotein LolB</fullName>
    </recommendedName>
</protein>
<dbReference type="SUPFAM" id="SSF89392">
    <property type="entry name" value="Prokaryotic lipoproteins and lipoprotein localization factors"/>
    <property type="match status" value="1"/>
</dbReference>
<keyword evidence="11" id="KW-0998">Cell outer membrane</keyword>
<keyword evidence="10" id="KW-0143">Chaperone</keyword>
<evidence type="ECO:0000256" key="8">
    <source>
        <dbReference type="ARBA" id="ARBA00023136"/>
    </source>
</evidence>
<comment type="similarity">
    <text evidence="2">Belongs to the LolB family.</text>
</comment>
<evidence type="ECO:0000256" key="5">
    <source>
        <dbReference type="ARBA" id="ARBA00022448"/>
    </source>
</evidence>
<keyword evidence="7" id="KW-0653">Protein transport</keyword>
<evidence type="ECO:0000256" key="4">
    <source>
        <dbReference type="ARBA" id="ARBA00016202"/>
    </source>
</evidence>
<comment type="subunit">
    <text evidence="3">Monomer.</text>
</comment>